<keyword evidence="1" id="KW-0812">Transmembrane</keyword>
<feature type="transmembrane region" description="Helical" evidence="1">
    <location>
        <begin position="7"/>
        <end position="25"/>
    </location>
</feature>
<evidence type="ECO:0000313" key="2">
    <source>
        <dbReference type="EMBL" id="KKL68776.1"/>
    </source>
</evidence>
<keyword evidence="1" id="KW-1133">Transmembrane helix</keyword>
<comment type="caution">
    <text evidence="2">The sequence shown here is derived from an EMBL/GenBank/DDBJ whole genome shotgun (WGS) entry which is preliminary data.</text>
</comment>
<organism evidence="2">
    <name type="scientific">marine sediment metagenome</name>
    <dbReference type="NCBI Taxonomy" id="412755"/>
    <lineage>
        <taxon>unclassified sequences</taxon>
        <taxon>metagenomes</taxon>
        <taxon>ecological metagenomes</taxon>
    </lineage>
</organism>
<accession>A0A0F9ERA9</accession>
<gene>
    <name evidence="2" type="ORF">LCGC14_2121590</name>
</gene>
<dbReference type="EMBL" id="LAZR01026430">
    <property type="protein sequence ID" value="KKL68776.1"/>
    <property type="molecule type" value="Genomic_DNA"/>
</dbReference>
<evidence type="ECO:0000256" key="1">
    <source>
        <dbReference type="SAM" id="Phobius"/>
    </source>
</evidence>
<protein>
    <submittedName>
        <fullName evidence="2">Uncharacterized protein</fullName>
    </submittedName>
</protein>
<proteinExistence type="predicted"/>
<name>A0A0F9ERA9_9ZZZZ</name>
<reference evidence="2" key="1">
    <citation type="journal article" date="2015" name="Nature">
        <title>Complex archaea that bridge the gap between prokaryotes and eukaryotes.</title>
        <authorList>
            <person name="Spang A."/>
            <person name="Saw J.H."/>
            <person name="Jorgensen S.L."/>
            <person name="Zaremba-Niedzwiedzka K."/>
            <person name="Martijn J."/>
            <person name="Lind A.E."/>
            <person name="van Eijk R."/>
            <person name="Schleper C."/>
            <person name="Guy L."/>
            <person name="Ettema T.J."/>
        </authorList>
    </citation>
    <scope>NUCLEOTIDE SEQUENCE</scope>
</reference>
<dbReference type="AlphaFoldDB" id="A0A0F9ERA9"/>
<keyword evidence="1" id="KW-0472">Membrane</keyword>
<sequence>MQIKIRPAVMLISTGLVVALVYAVAQGDKDLVALLSVALMGALTKLVESEEATGK</sequence>